<keyword evidence="3" id="KW-1185">Reference proteome</keyword>
<feature type="compositionally biased region" description="Basic and acidic residues" evidence="1">
    <location>
        <begin position="153"/>
        <end position="164"/>
    </location>
</feature>
<dbReference type="EMBL" id="KQ976526">
    <property type="protein sequence ID" value="KYM81963.1"/>
    <property type="molecule type" value="Genomic_DNA"/>
</dbReference>
<feature type="compositionally biased region" description="Basic and acidic residues" evidence="1">
    <location>
        <begin position="99"/>
        <end position="113"/>
    </location>
</feature>
<feature type="compositionally biased region" description="Basic residues" evidence="1">
    <location>
        <begin position="55"/>
        <end position="80"/>
    </location>
</feature>
<protein>
    <submittedName>
        <fullName evidence="2">Uncharacterized protein</fullName>
    </submittedName>
</protein>
<dbReference type="Proteomes" id="UP000078540">
    <property type="component" value="Unassembled WGS sequence"/>
</dbReference>
<name>A0A195BBP7_9HYME</name>
<sequence>MKLFSVSTFESNLAHVKKFGSKLISRFSLRFSECKYIVYIRATFHLALTTVAGRKRKKWKKKQKKKKKQEKKKTDRRRGGRGSNWSYCLSGVVARGSADRGDIAQREGDRRWDGGCQRTRGRKGALAVEGTKHGCGSRSEVAEEEGEKKKTKNKEVVTRKDEGRKRPRDAKGNFFISRPSPPPSLPHFASSFPLPPSAALLFFPRRPLIPLSFHPSPPFFLLRLRGRGIVKIWPYPRCIHPTTLSPPTGTIRRSGSLAEVEADDCRERGWGRAALPRSCAEHFNRFHLRACERASE</sequence>
<feature type="region of interest" description="Disordered" evidence="1">
    <location>
        <begin position="99"/>
        <end position="181"/>
    </location>
</feature>
<dbReference type="AlphaFoldDB" id="A0A195BBP7"/>
<proteinExistence type="predicted"/>
<organism evidence="2 3">
    <name type="scientific">Atta colombica</name>
    <dbReference type="NCBI Taxonomy" id="520822"/>
    <lineage>
        <taxon>Eukaryota</taxon>
        <taxon>Metazoa</taxon>
        <taxon>Ecdysozoa</taxon>
        <taxon>Arthropoda</taxon>
        <taxon>Hexapoda</taxon>
        <taxon>Insecta</taxon>
        <taxon>Pterygota</taxon>
        <taxon>Neoptera</taxon>
        <taxon>Endopterygota</taxon>
        <taxon>Hymenoptera</taxon>
        <taxon>Apocrita</taxon>
        <taxon>Aculeata</taxon>
        <taxon>Formicoidea</taxon>
        <taxon>Formicidae</taxon>
        <taxon>Myrmicinae</taxon>
        <taxon>Atta</taxon>
    </lineage>
</organism>
<evidence type="ECO:0000256" key="1">
    <source>
        <dbReference type="SAM" id="MobiDB-lite"/>
    </source>
</evidence>
<evidence type="ECO:0000313" key="2">
    <source>
        <dbReference type="EMBL" id="KYM81963.1"/>
    </source>
</evidence>
<accession>A0A195BBP7</accession>
<feature type="region of interest" description="Disordered" evidence="1">
    <location>
        <begin position="55"/>
        <end position="87"/>
    </location>
</feature>
<gene>
    <name evidence="2" type="ORF">ALC53_07604</name>
</gene>
<evidence type="ECO:0000313" key="3">
    <source>
        <dbReference type="Proteomes" id="UP000078540"/>
    </source>
</evidence>
<reference evidence="2 3" key="1">
    <citation type="submission" date="2015-09" db="EMBL/GenBank/DDBJ databases">
        <title>Atta colombica WGS genome.</title>
        <authorList>
            <person name="Nygaard S."/>
            <person name="Hu H."/>
            <person name="Boomsma J."/>
            <person name="Zhang G."/>
        </authorList>
    </citation>
    <scope>NUCLEOTIDE SEQUENCE [LARGE SCALE GENOMIC DNA]</scope>
    <source>
        <strain evidence="2">Treedump-2</strain>
        <tissue evidence="2">Whole body</tissue>
    </source>
</reference>